<evidence type="ECO:0000313" key="5">
    <source>
        <dbReference type="EMBL" id="APB35083.1"/>
    </source>
</evidence>
<evidence type="ECO:0000313" key="6">
    <source>
        <dbReference type="Proteomes" id="UP000180235"/>
    </source>
</evidence>
<keyword evidence="2" id="KW-0547">Nucleotide-binding</keyword>
<keyword evidence="6" id="KW-1185">Reference proteome</keyword>
<organism evidence="5 6">
    <name type="scientific">Gloeomargarita lithophora Alchichica-D10</name>
    <dbReference type="NCBI Taxonomy" id="1188229"/>
    <lineage>
        <taxon>Bacteria</taxon>
        <taxon>Bacillati</taxon>
        <taxon>Cyanobacteriota</taxon>
        <taxon>Cyanophyceae</taxon>
        <taxon>Gloeomargaritales</taxon>
        <taxon>Gloeomargaritaceae</taxon>
        <taxon>Gloeomargarita</taxon>
    </lineage>
</organism>
<dbReference type="InterPro" id="IPR038726">
    <property type="entry name" value="PDDEXK_AddAB-type"/>
</dbReference>
<proteinExistence type="predicted"/>
<keyword evidence="2" id="KW-0378">Hydrolase</keyword>
<sequence>MVVRSRWMPFASFSLMSEFVPAVGQEYWHCDMKRGFQRVRKKEPAIAAILNQDTTVQRIGLLAQQGVYEFHQDDRLLDDVNCVNRVARSLKLEDESLVVRERVLQVLDNYYNQPVLRGKKILKLSRGDEGMPTPLEVRADNLSFKLFAAIDCLFLEENGTLHILDFKTGKSDFDLRQGYVYLLTASYLYPNQRAVASFYNLESCKWSEPITASPLQLNAIQSNLARIAQKHDAQTQQYRKNSTEFGQIFPPNPDQSRCKHCQFHSVCNFSAWEVSA</sequence>
<dbReference type="Gene3D" id="3.90.320.10">
    <property type="match status" value="1"/>
</dbReference>
<dbReference type="AlphaFoldDB" id="A0A1J0AGS0"/>
<evidence type="ECO:0000256" key="1">
    <source>
        <dbReference type="ARBA" id="ARBA00022763"/>
    </source>
</evidence>
<keyword evidence="1" id="KW-0227">DNA damage</keyword>
<accession>A0A1J0AGS0</accession>
<dbReference type="EMBL" id="CP017675">
    <property type="protein sequence ID" value="APB35083.1"/>
    <property type="molecule type" value="Genomic_DNA"/>
</dbReference>
<keyword evidence="2" id="KW-0067">ATP-binding</keyword>
<dbReference type="GO" id="GO:0006281">
    <property type="term" value="P:DNA repair"/>
    <property type="evidence" value="ECO:0007669"/>
    <property type="project" value="UniProtKB-KW"/>
</dbReference>
<reference evidence="5 6" key="1">
    <citation type="submission" date="2016-10" db="EMBL/GenBank/DDBJ databases">
        <title>Description of Gloeomargarita lithophora gen. nov., sp. nov., a thylakoid-bearing basal-branching cyanobacterium with intracellular carbonates, and proposal for Gloeomargaritales ord. nov.</title>
        <authorList>
            <person name="Moreira D."/>
            <person name="Tavera R."/>
            <person name="Benzerara K."/>
            <person name="Skouri-Panet F."/>
            <person name="Couradeau E."/>
            <person name="Gerard E."/>
            <person name="Loussert C."/>
            <person name="Novelo E."/>
            <person name="Zivanovic Y."/>
            <person name="Lopez-Garcia P."/>
        </authorList>
    </citation>
    <scope>NUCLEOTIDE SEQUENCE [LARGE SCALE GENOMIC DNA]</scope>
    <source>
        <strain evidence="5 6">D10</strain>
    </source>
</reference>
<evidence type="ECO:0000259" key="4">
    <source>
        <dbReference type="Pfam" id="PF12705"/>
    </source>
</evidence>
<dbReference type="RefSeq" id="WP_071455426.1">
    <property type="nucleotide sequence ID" value="NZ_CP017675.1"/>
</dbReference>
<dbReference type="InterPro" id="IPR011604">
    <property type="entry name" value="PDDEXK-like_dom_sf"/>
</dbReference>
<keyword evidence="3" id="KW-0234">DNA repair</keyword>
<keyword evidence="2" id="KW-0347">Helicase</keyword>
<protein>
    <recommendedName>
        <fullName evidence="4">PD-(D/E)XK endonuclease-like domain-containing protein</fullName>
    </recommendedName>
</protein>
<dbReference type="STRING" id="1188229.GlitD10_2740"/>
<dbReference type="Pfam" id="PF12705">
    <property type="entry name" value="PDDEXK_1"/>
    <property type="match status" value="1"/>
</dbReference>
<dbReference type="OrthoDB" id="453958at2"/>
<dbReference type="Proteomes" id="UP000180235">
    <property type="component" value="Chromosome"/>
</dbReference>
<feature type="domain" description="PD-(D/E)XK endonuclease-like" evidence="4">
    <location>
        <begin position="58"/>
        <end position="268"/>
    </location>
</feature>
<gene>
    <name evidence="5" type="ORF">GlitD10_2740</name>
</gene>
<name>A0A1J0AGS0_9CYAN</name>
<evidence type="ECO:0000256" key="3">
    <source>
        <dbReference type="ARBA" id="ARBA00023204"/>
    </source>
</evidence>
<dbReference type="GO" id="GO:0004386">
    <property type="term" value="F:helicase activity"/>
    <property type="evidence" value="ECO:0007669"/>
    <property type="project" value="UniProtKB-KW"/>
</dbReference>
<dbReference type="KEGG" id="glt:GlitD10_2740"/>
<evidence type="ECO:0000256" key="2">
    <source>
        <dbReference type="ARBA" id="ARBA00022806"/>
    </source>
</evidence>